<dbReference type="Proteomes" id="UP000192578">
    <property type="component" value="Unassembled WGS sequence"/>
</dbReference>
<keyword evidence="3" id="KW-1185">Reference proteome</keyword>
<organism evidence="2 3">
    <name type="scientific">Hypsibius exemplaris</name>
    <name type="common">Freshwater tardigrade</name>
    <dbReference type="NCBI Taxonomy" id="2072580"/>
    <lineage>
        <taxon>Eukaryota</taxon>
        <taxon>Metazoa</taxon>
        <taxon>Ecdysozoa</taxon>
        <taxon>Tardigrada</taxon>
        <taxon>Eutardigrada</taxon>
        <taxon>Parachela</taxon>
        <taxon>Hypsibioidea</taxon>
        <taxon>Hypsibiidae</taxon>
        <taxon>Hypsibius</taxon>
    </lineage>
</organism>
<evidence type="ECO:0000259" key="1">
    <source>
        <dbReference type="Pfam" id="PF10988"/>
    </source>
</evidence>
<protein>
    <recommendedName>
        <fullName evidence="1">Putative auto-transporter adhesin head GIN domain-containing protein</fullName>
    </recommendedName>
</protein>
<proteinExistence type="predicted"/>
<dbReference type="PANTHER" id="PTHR39200:SF1">
    <property type="entry name" value="AUTO-TRANSPORTER ADHESIN HEAD GIN DOMAIN-CONTAINING PROTEIN-RELATED"/>
    <property type="match status" value="1"/>
</dbReference>
<accession>A0A1W0X2B3</accession>
<gene>
    <name evidence="2" type="ORF">BV898_04518</name>
</gene>
<name>A0A1W0X2B3_HYPEX</name>
<dbReference type="AlphaFoldDB" id="A0A1W0X2B3"/>
<dbReference type="Pfam" id="PF10988">
    <property type="entry name" value="DUF2807"/>
    <property type="match status" value="1"/>
</dbReference>
<sequence length="236" mass="24815">MLPTYLFPFISYFVLGPFEIISAQTIVRQNRPVSSFEGIYNAGPFEVIVNFGVKEAVVVEADAAVIAYIETVVEPSLVLAIRFSDTFPGSINSQGPLRVTVTARSLKTLTVVGSGPIVVQGTLKANDFQLEIDGSGDVTAALQVNNANLVLTGSGNFFASGKAKNVNINVSGSGNVNGQALLAQQGNIAIYASGNVALYCEHDLTVWITGSGSLQYGGNPTVTQQIMGSGFVTRAF</sequence>
<evidence type="ECO:0000313" key="3">
    <source>
        <dbReference type="Proteomes" id="UP000192578"/>
    </source>
</evidence>
<feature type="domain" description="Putative auto-transporter adhesin head GIN" evidence="1">
    <location>
        <begin position="36"/>
        <end position="220"/>
    </location>
</feature>
<evidence type="ECO:0000313" key="2">
    <source>
        <dbReference type="EMBL" id="OQV21618.1"/>
    </source>
</evidence>
<dbReference type="InterPro" id="IPR021255">
    <property type="entry name" value="DUF2807"/>
</dbReference>
<dbReference type="EMBL" id="MTYJ01000022">
    <property type="protein sequence ID" value="OQV21618.1"/>
    <property type="molecule type" value="Genomic_DNA"/>
</dbReference>
<reference evidence="3" key="1">
    <citation type="submission" date="2017-01" db="EMBL/GenBank/DDBJ databases">
        <title>Comparative genomics of anhydrobiosis in the tardigrade Hypsibius dujardini.</title>
        <authorList>
            <person name="Yoshida Y."/>
            <person name="Koutsovoulos G."/>
            <person name="Laetsch D."/>
            <person name="Stevens L."/>
            <person name="Kumar S."/>
            <person name="Horikawa D."/>
            <person name="Ishino K."/>
            <person name="Komine S."/>
            <person name="Tomita M."/>
            <person name="Blaxter M."/>
            <person name="Arakawa K."/>
        </authorList>
    </citation>
    <scope>NUCLEOTIDE SEQUENCE [LARGE SCALE GENOMIC DNA]</scope>
    <source>
        <strain evidence="3">Z151</strain>
    </source>
</reference>
<dbReference type="Gene3D" id="2.160.20.120">
    <property type="match status" value="1"/>
</dbReference>
<dbReference type="PANTHER" id="PTHR39200">
    <property type="entry name" value="HYPOTHETICAL EXPORTED PROTEIN"/>
    <property type="match status" value="1"/>
</dbReference>
<comment type="caution">
    <text evidence="2">The sequence shown here is derived from an EMBL/GenBank/DDBJ whole genome shotgun (WGS) entry which is preliminary data.</text>
</comment>